<proteinExistence type="predicted"/>
<evidence type="ECO:0000313" key="4">
    <source>
        <dbReference type="Proteomes" id="UP001497522"/>
    </source>
</evidence>
<evidence type="ECO:0000313" key="3">
    <source>
        <dbReference type="EMBL" id="CAK9877250.1"/>
    </source>
</evidence>
<keyword evidence="4" id="KW-1185">Reference proteome</keyword>
<name>A0ABP1BNB2_9BRYO</name>
<dbReference type="InterPro" id="IPR052585">
    <property type="entry name" value="Lipid_raft_assoc_Zn_ADH"/>
</dbReference>
<dbReference type="SUPFAM" id="SSF50129">
    <property type="entry name" value="GroES-like"/>
    <property type="match status" value="1"/>
</dbReference>
<feature type="domain" description="Enoyl reductase (ER)" evidence="2">
    <location>
        <begin position="130"/>
        <end position="453"/>
    </location>
</feature>
<dbReference type="Gene3D" id="3.90.180.10">
    <property type="entry name" value="Medium-chain alcohol dehydrogenases, catalytic domain"/>
    <property type="match status" value="1"/>
</dbReference>
<dbReference type="SMART" id="SM00829">
    <property type="entry name" value="PKS_ER"/>
    <property type="match status" value="1"/>
</dbReference>
<dbReference type="InterPro" id="IPR036291">
    <property type="entry name" value="NAD(P)-bd_dom_sf"/>
</dbReference>
<dbReference type="PANTHER" id="PTHR43482">
    <property type="entry name" value="PROTEIN AST1-RELATED"/>
    <property type="match status" value="1"/>
</dbReference>
<reference evidence="3" key="1">
    <citation type="submission" date="2024-03" db="EMBL/GenBank/DDBJ databases">
        <authorList>
            <consortium name="ELIXIR-Norway"/>
            <consortium name="Elixir Norway"/>
        </authorList>
    </citation>
    <scope>NUCLEOTIDE SEQUENCE</scope>
</reference>
<dbReference type="InterPro" id="IPR013154">
    <property type="entry name" value="ADH-like_N"/>
</dbReference>
<protein>
    <recommendedName>
        <fullName evidence="2">Enoyl reductase (ER) domain-containing protein</fullName>
    </recommendedName>
</protein>
<dbReference type="CDD" id="cd05289">
    <property type="entry name" value="MDR_like_2"/>
    <property type="match status" value="1"/>
</dbReference>
<dbReference type="PANTHER" id="PTHR43482:SF1">
    <property type="entry name" value="PROTEIN AST1-RELATED"/>
    <property type="match status" value="1"/>
</dbReference>
<gene>
    <name evidence="3" type="ORF">CSSPJE1EN2_LOCUS19292</name>
</gene>
<evidence type="ECO:0000256" key="1">
    <source>
        <dbReference type="SAM" id="Phobius"/>
    </source>
</evidence>
<dbReference type="Pfam" id="PF13602">
    <property type="entry name" value="ADH_zinc_N_2"/>
    <property type="match status" value="1"/>
</dbReference>
<organism evidence="3 4">
    <name type="scientific">Sphagnum jensenii</name>
    <dbReference type="NCBI Taxonomy" id="128206"/>
    <lineage>
        <taxon>Eukaryota</taxon>
        <taxon>Viridiplantae</taxon>
        <taxon>Streptophyta</taxon>
        <taxon>Embryophyta</taxon>
        <taxon>Bryophyta</taxon>
        <taxon>Sphagnophytina</taxon>
        <taxon>Sphagnopsida</taxon>
        <taxon>Sphagnales</taxon>
        <taxon>Sphagnaceae</taxon>
        <taxon>Sphagnum</taxon>
    </lineage>
</organism>
<dbReference type="EMBL" id="OZ023706">
    <property type="protein sequence ID" value="CAK9877250.1"/>
    <property type="molecule type" value="Genomic_DNA"/>
</dbReference>
<feature type="transmembrane region" description="Helical" evidence="1">
    <location>
        <begin position="52"/>
        <end position="75"/>
    </location>
</feature>
<dbReference type="Pfam" id="PF08240">
    <property type="entry name" value="ADH_N"/>
    <property type="match status" value="1"/>
</dbReference>
<dbReference type="SUPFAM" id="SSF51735">
    <property type="entry name" value="NAD(P)-binding Rossmann-fold domains"/>
    <property type="match status" value="1"/>
</dbReference>
<keyword evidence="1" id="KW-0472">Membrane</keyword>
<dbReference type="Gene3D" id="3.40.50.720">
    <property type="entry name" value="NAD(P)-binding Rossmann-like Domain"/>
    <property type="match status" value="1"/>
</dbReference>
<dbReference type="InterPro" id="IPR011032">
    <property type="entry name" value="GroES-like_sf"/>
</dbReference>
<sequence>MVFFFRGRGRRRRTTTTTTTRFETLNDFATTLSVPESCNSKVAEFLLLQKQFWFYCWLFCSVNLFLLLLLLLLLLSSSLSFLLSEKKGASFEECSLLVCIIAAAFSQATEFLGIKRYLTTCRAVILSEFGGPDVLRVREDVALPELGASEVLVRTHAVGVNPLDLRMRGGYGCSLFKPLLPLVIGRDVSGEVTRVGNSVQHLHIGEQVFGALHPTATRGTYSDYAILHEEQLTHKPDNISHTEAAAIPFAALTAWRALRGTAQIKKGQRILVMGGGGAVGLTAIQLAKSTECYVACTCGKRSMELVKEAGAMEVIDYTTPNIDFQFTDRFDVVLDTIGLPETEAAGIRLLQAGGHYLTLQGETVTLADRYGLVAGGAAAAAVLLKKKIRYKQQYGIDYWWTIMRTDAEALEEIAGLIKDGRLKVPVGHILPLEEAAEAHRVREGKKAHGKVVLEVKAES</sequence>
<accession>A0ABP1BNB2</accession>
<keyword evidence="1" id="KW-1133">Transmembrane helix</keyword>
<keyword evidence="1" id="KW-0812">Transmembrane</keyword>
<evidence type="ECO:0000259" key="2">
    <source>
        <dbReference type="SMART" id="SM00829"/>
    </source>
</evidence>
<dbReference type="Proteomes" id="UP001497522">
    <property type="component" value="Chromosome 5"/>
</dbReference>
<dbReference type="InterPro" id="IPR020843">
    <property type="entry name" value="ER"/>
</dbReference>